<accession>A0ABR8S7S6</accession>
<dbReference type="EMBL" id="JACSQK010000002">
    <property type="protein sequence ID" value="MBD7959526.1"/>
    <property type="molecule type" value="Genomic_DNA"/>
</dbReference>
<dbReference type="InterPro" id="IPR026365">
    <property type="entry name" value="BcepMu_gp16"/>
</dbReference>
<comment type="caution">
    <text evidence="1">The sequence shown here is derived from an EMBL/GenBank/DDBJ whole genome shotgun (WGS) entry which is preliminary data.</text>
</comment>
<evidence type="ECO:0000313" key="2">
    <source>
        <dbReference type="Proteomes" id="UP000634919"/>
    </source>
</evidence>
<dbReference type="RefSeq" id="WP_191721944.1">
    <property type="nucleotide sequence ID" value="NZ_JACSQK010000002.1"/>
</dbReference>
<keyword evidence="2" id="KW-1185">Reference proteome</keyword>
<protein>
    <submittedName>
        <fullName evidence="1">DNA-binding protein</fullName>
    </submittedName>
</protein>
<organism evidence="1 2">
    <name type="scientific">Comamonas avium</name>
    <dbReference type="NCBI Taxonomy" id="2762231"/>
    <lineage>
        <taxon>Bacteria</taxon>
        <taxon>Pseudomonadati</taxon>
        <taxon>Pseudomonadota</taxon>
        <taxon>Betaproteobacteria</taxon>
        <taxon>Burkholderiales</taxon>
        <taxon>Comamonadaceae</taxon>
        <taxon>Comamonas</taxon>
    </lineage>
</organism>
<dbReference type="GO" id="GO:0003677">
    <property type="term" value="F:DNA binding"/>
    <property type="evidence" value="ECO:0007669"/>
    <property type="project" value="UniProtKB-KW"/>
</dbReference>
<name>A0ABR8S7S6_9BURK</name>
<keyword evidence="1" id="KW-0238">DNA-binding</keyword>
<reference evidence="1 2" key="1">
    <citation type="submission" date="2020-08" db="EMBL/GenBank/DDBJ databases">
        <title>A Genomic Blueprint of the Chicken Gut Microbiome.</title>
        <authorList>
            <person name="Gilroy R."/>
            <person name="Ravi A."/>
            <person name="Getino M."/>
            <person name="Pursley I."/>
            <person name="Horton D.L."/>
            <person name="Alikhan N.-F."/>
            <person name="Baker D."/>
            <person name="Gharbi K."/>
            <person name="Hall N."/>
            <person name="Watson M."/>
            <person name="Adriaenssens E.M."/>
            <person name="Foster-Nyarko E."/>
            <person name="Jarju S."/>
            <person name="Secka A."/>
            <person name="Antonio M."/>
            <person name="Oren A."/>
            <person name="Chaudhuri R."/>
            <person name="La Ragione R.M."/>
            <person name="Hildebrand F."/>
            <person name="Pallen M.J."/>
        </authorList>
    </citation>
    <scope>NUCLEOTIDE SEQUENCE [LARGE SCALE GENOMIC DNA]</scope>
    <source>
        <strain evidence="1 2">Sa2CVA6</strain>
    </source>
</reference>
<dbReference type="NCBIfam" id="TIGR04111">
    <property type="entry name" value="BcepMu_gp16"/>
    <property type="match status" value="1"/>
</dbReference>
<dbReference type="Proteomes" id="UP000634919">
    <property type="component" value="Unassembled WGS sequence"/>
</dbReference>
<gene>
    <name evidence="1" type="ORF">H9646_03450</name>
</gene>
<proteinExistence type="predicted"/>
<evidence type="ECO:0000313" key="1">
    <source>
        <dbReference type="EMBL" id="MBD7959526.1"/>
    </source>
</evidence>
<sequence>MPQIPQSPSQICPACKADLLAPAGPKFADEVWKDLRQQGLSAKDWALQHGFEPTLVYSVLSGNRKCLRGKSHQVAKALGLK</sequence>